<dbReference type="InterPro" id="IPR052602">
    <property type="entry name" value="Growth_transcription_reg"/>
</dbReference>
<evidence type="ECO:0000313" key="3">
    <source>
        <dbReference type="EMBL" id="CAD9578607.1"/>
    </source>
</evidence>
<dbReference type="GO" id="GO:0005783">
    <property type="term" value="C:endoplasmic reticulum"/>
    <property type="evidence" value="ECO:0007669"/>
    <property type="project" value="TreeGrafter"/>
</dbReference>
<evidence type="ECO:0000256" key="2">
    <source>
        <dbReference type="SAM" id="MobiDB-lite"/>
    </source>
</evidence>
<feature type="coiled-coil region" evidence="1">
    <location>
        <begin position="607"/>
        <end position="641"/>
    </location>
</feature>
<name>A0A7S2KKC6_9STRA</name>
<dbReference type="EMBL" id="HBGY01014880">
    <property type="protein sequence ID" value="CAD9578607.1"/>
    <property type="molecule type" value="Transcribed_RNA"/>
</dbReference>
<organism evidence="3">
    <name type="scientific">Leptocylindrus danicus</name>
    <dbReference type="NCBI Taxonomy" id="163516"/>
    <lineage>
        <taxon>Eukaryota</taxon>
        <taxon>Sar</taxon>
        <taxon>Stramenopiles</taxon>
        <taxon>Ochrophyta</taxon>
        <taxon>Bacillariophyta</taxon>
        <taxon>Coscinodiscophyceae</taxon>
        <taxon>Chaetocerotophycidae</taxon>
        <taxon>Leptocylindrales</taxon>
        <taxon>Leptocylindraceae</taxon>
        <taxon>Leptocylindrus</taxon>
    </lineage>
</organism>
<sequence length="690" mass="78871">MDIDNVTKENDENGFSNADEDICATVGFVSNQIGEVAAQLLSEDQCDQEDIQKSIETNEKIREQSLEIENLRKQLSVREDQLRKKSMEMANLNDHYESELDGLKSKVTETKAEAKRRILKAKERVDDMQKRLAAATATAQDDENKDAIIEELRKEGSALAQQQSTFEQSIRSARKDVRDLSDSLEDEKEKNGALEGKVKALTDELRETSKRLDLAKEGQKRALKLDEELDKKSEELVSNVSLQRSLKEKLDQLRVELAISKDETEKAKQGLISKGEQESERLKKEKDDLYKDLEAKLRMSEKEANLREDALRHEVSELRKRWQDAVRRADALSLDVQESTAPLMRQLESSEKQNRVRAAAWAEIEAKLRTQLESITISNEKLEKDISDLKSSSGKATRLLQVKEEECVDHQQNIKVMEEKIMLLQKNLDESESRRHQLIEEKASLESLSSEEVMKTKNEMMKMVVESEERYRLELDQAEQLLKEERRKYDELEIMVEDLRAELDSSKSQIHKEEFEKDLEVATDQAAILLSTLNGLTVDDTAVNETSSATAIEMNGGSFAAMEQLSQGLNCTKKELASLRKQLTTSEAVRRDLVVELNQLRSSSEKVPELEKRVEELAWELDDREQEIQGLHEDIMDIKNMYRDQLNSLLEEKLMGSTPLNTPMKNNCDLGTESLEGIHTDGDDTYTDEA</sequence>
<protein>
    <recommendedName>
        <fullName evidence="4">TATA element modulatory factor 1 TATA binding domain-containing protein</fullName>
    </recommendedName>
</protein>
<dbReference type="PANTHER" id="PTHR46515">
    <property type="entry name" value="TATA ELEMENT MODULATORY FACTOR TMF1"/>
    <property type="match status" value="1"/>
</dbReference>
<evidence type="ECO:0000256" key="1">
    <source>
        <dbReference type="SAM" id="Coils"/>
    </source>
</evidence>
<feature type="region of interest" description="Disordered" evidence="2">
    <location>
        <begin position="669"/>
        <end position="690"/>
    </location>
</feature>
<dbReference type="AlphaFoldDB" id="A0A7S2KKC6"/>
<accession>A0A7S2KKC6</accession>
<feature type="coiled-coil region" evidence="1">
    <location>
        <begin position="54"/>
        <end position="145"/>
    </location>
</feature>
<keyword evidence="1" id="KW-0175">Coiled coil</keyword>
<proteinExistence type="predicted"/>
<dbReference type="GO" id="GO:0005794">
    <property type="term" value="C:Golgi apparatus"/>
    <property type="evidence" value="ECO:0007669"/>
    <property type="project" value="TreeGrafter"/>
</dbReference>
<evidence type="ECO:0008006" key="4">
    <source>
        <dbReference type="Google" id="ProtNLM"/>
    </source>
</evidence>
<feature type="coiled-coil region" evidence="1">
    <location>
        <begin position="170"/>
        <end position="321"/>
    </location>
</feature>
<dbReference type="PANTHER" id="PTHR46515:SF1">
    <property type="entry name" value="TATA ELEMENT MODULATORY FACTOR"/>
    <property type="match status" value="1"/>
</dbReference>
<reference evidence="3" key="1">
    <citation type="submission" date="2021-01" db="EMBL/GenBank/DDBJ databases">
        <authorList>
            <person name="Corre E."/>
            <person name="Pelletier E."/>
            <person name="Niang G."/>
            <person name="Scheremetjew M."/>
            <person name="Finn R."/>
            <person name="Kale V."/>
            <person name="Holt S."/>
            <person name="Cochrane G."/>
            <person name="Meng A."/>
            <person name="Brown T."/>
            <person name="Cohen L."/>
        </authorList>
    </citation>
    <scope>NUCLEOTIDE SEQUENCE</scope>
    <source>
        <strain evidence="3">B650</strain>
    </source>
</reference>
<feature type="coiled-coil region" evidence="1">
    <location>
        <begin position="365"/>
        <end position="516"/>
    </location>
</feature>
<gene>
    <name evidence="3" type="ORF">LDAN0321_LOCUS9644</name>
</gene>